<dbReference type="InterPro" id="IPR043129">
    <property type="entry name" value="ATPase_NBD"/>
</dbReference>
<dbReference type="Ensembl" id="ENSNVIT00000028785.1">
    <property type="protein sequence ID" value="ENSNVIP00000024809.1"/>
    <property type="gene ID" value="ENSNVIG00000019109.1"/>
</dbReference>
<dbReference type="Gene3D" id="3.30.420.40">
    <property type="match status" value="2"/>
</dbReference>
<keyword evidence="3" id="KW-0067">ATP-binding</keyword>
<dbReference type="SUPFAM" id="SSF100934">
    <property type="entry name" value="Heat shock protein 70kD (HSP70), C-terminal subdomain"/>
    <property type="match status" value="1"/>
</dbReference>
<dbReference type="SUPFAM" id="SSF53067">
    <property type="entry name" value="Actin-like ATPase domain"/>
    <property type="match status" value="1"/>
</dbReference>
<dbReference type="Gene3D" id="2.60.34.10">
    <property type="entry name" value="Substrate Binding Domain Of DNAk, Chain A, domain 1"/>
    <property type="match status" value="1"/>
</dbReference>
<dbReference type="FunFam" id="3.30.420.40:FF:000172">
    <property type="entry name" value="Heat shock 70 kDa protein"/>
    <property type="match status" value="1"/>
</dbReference>
<keyword evidence="5" id="KW-0143">Chaperone</keyword>
<evidence type="ECO:0000256" key="3">
    <source>
        <dbReference type="ARBA" id="ARBA00022840"/>
    </source>
</evidence>
<keyword evidence="4" id="KW-0346">Stress response</keyword>
<protein>
    <recommendedName>
        <fullName evidence="8">Heat shock cognate 71 kDa protein</fullName>
    </recommendedName>
</protein>
<dbReference type="Proteomes" id="UP000694425">
    <property type="component" value="Unplaced"/>
</dbReference>
<evidence type="ECO:0000313" key="7">
    <source>
        <dbReference type="Proteomes" id="UP000694425"/>
    </source>
</evidence>
<dbReference type="Pfam" id="PF00012">
    <property type="entry name" value="HSP70"/>
    <property type="match status" value="1"/>
</dbReference>
<organism evidence="6 7">
    <name type="scientific">Neovison vison</name>
    <name type="common">American mink</name>
    <name type="synonym">Mustela vison</name>
    <dbReference type="NCBI Taxonomy" id="452646"/>
    <lineage>
        <taxon>Eukaryota</taxon>
        <taxon>Metazoa</taxon>
        <taxon>Chordata</taxon>
        <taxon>Craniata</taxon>
        <taxon>Vertebrata</taxon>
        <taxon>Euteleostomi</taxon>
        <taxon>Mammalia</taxon>
        <taxon>Eutheria</taxon>
        <taxon>Laurasiatheria</taxon>
        <taxon>Carnivora</taxon>
        <taxon>Caniformia</taxon>
        <taxon>Musteloidea</taxon>
        <taxon>Mustelidae</taxon>
        <taxon>Mustelinae</taxon>
        <taxon>Neogale</taxon>
    </lineage>
</organism>
<evidence type="ECO:0000256" key="5">
    <source>
        <dbReference type="ARBA" id="ARBA00023186"/>
    </source>
</evidence>
<evidence type="ECO:0000313" key="6">
    <source>
        <dbReference type="Ensembl" id="ENSNVIP00000024809.1"/>
    </source>
</evidence>
<dbReference type="GO" id="GO:0140662">
    <property type="term" value="F:ATP-dependent protein folding chaperone"/>
    <property type="evidence" value="ECO:0007669"/>
    <property type="project" value="InterPro"/>
</dbReference>
<dbReference type="FunFam" id="1.20.1270.10:FF:000003">
    <property type="entry name" value="heat shock cognate 71 kDa protein-like"/>
    <property type="match status" value="1"/>
</dbReference>
<dbReference type="Gene3D" id="1.20.1270.10">
    <property type="match status" value="1"/>
</dbReference>
<dbReference type="InterPro" id="IPR029048">
    <property type="entry name" value="HSP70_C_sf"/>
</dbReference>
<dbReference type="FunFam" id="3.30.420.40:FF:000028">
    <property type="entry name" value="heat shock 70 kDa protein-like"/>
    <property type="match status" value="1"/>
</dbReference>
<sequence>MSKGPAVGIDLGTTYSCVGVFQHRKGETNTERNVLIFDLGGGTFDVSILTIEDGIFEVKSTAGDTHLGGEDFDNRMVNHFIAEFKCKHKKDISENKRAVRRLRTACERAKRTLSSSTQASIEIDSLYEGIDFYTSITRAWFEELNADLFRGTLDPVEKALWDAKLDKSQIHDIVLVDGSTRIPKIQKLLQDFFNGKELNKSINPDEAVAYGAAVQAAILSGDKSKNVQDLLLLDVTPLSLGIETAGRVMTALIKHNTTIPTKQAQTFTTYSDNQPGVLIQVYEGERAMTKDHNLFGKCELTGIPPAPRGVPQIVVTFDIDANGILNVSGRLSKEDIERMVQEAEKYKAEDEKQWDKVSSKNSLESYAFNMKATVEDEKLQGKINDEDKQKILDKCNEIINWLDKNQTAEKEEFEHQQKELEKVCNLIITKLSAFGSGLDPRVLE</sequence>
<dbReference type="AlphaFoldDB" id="A0A8C7BXH2"/>
<name>A0A8C7BXH2_NEOVI</name>
<dbReference type="PROSITE" id="PS00297">
    <property type="entry name" value="HSP70_1"/>
    <property type="match status" value="1"/>
</dbReference>
<evidence type="ECO:0000256" key="1">
    <source>
        <dbReference type="ARBA" id="ARBA00007381"/>
    </source>
</evidence>
<comment type="similarity">
    <text evidence="1">Belongs to the heat shock protein 70 family.</text>
</comment>
<dbReference type="FunFam" id="2.60.34.10:FF:000012">
    <property type="entry name" value="Heat shock 70 kDa protein"/>
    <property type="match status" value="1"/>
</dbReference>
<keyword evidence="2" id="KW-0547">Nucleotide-binding</keyword>
<dbReference type="InterPro" id="IPR013126">
    <property type="entry name" value="Hsp_70_fam"/>
</dbReference>
<dbReference type="SUPFAM" id="SSF100920">
    <property type="entry name" value="Heat shock protein 70kD (HSP70), peptide-binding domain"/>
    <property type="match status" value="1"/>
</dbReference>
<dbReference type="GO" id="GO:0005524">
    <property type="term" value="F:ATP binding"/>
    <property type="evidence" value="ECO:0007669"/>
    <property type="project" value="UniProtKB-KW"/>
</dbReference>
<proteinExistence type="inferred from homology"/>
<dbReference type="Gene3D" id="3.90.640.10">
    <property type="entry name" value="Actin, Chain A, domain 4"/>
    <property type="match status" value="1"/>
</dbReference>
<evidence type="ECO:0000256" key="2">
    <source>
        <dbReference type="ARBA" id="ARBA00022741"/>
    </source>
</evidence>
<accession>A0A8C7BXH2</accession>
<dbReference type="PROSITE" id="PS00329">
    <property type="entry name" value="HSP70_2"/>
    <property type="match status" value="1"/>
</dbReference>
<dbReference type="InterPro" id="IPR018181">
    <property type="entry name" value="Heat_shock_70_CS"/>
</dbReference>
<keyword evidence="7" id="KW-1185">Reference proteome</keyword>
<evidence type="ECO:0008006" key="8">
    <source>
        <dbReference type="Google" id="ProtNLM"/>
    </source>
</evidence>
<dbReference type="InterPro" id="IPR029047">
    <property type="entry name" value="HSP70_peptide-bd_sf"/>
</dbReference>
<reference evidence="6" key="2">
    <citation type="submission" date="2025-09" db="UniProtKB">
        <authorList>
            <consortium name="Ensembl"/>
        </authorList>
    </citation>
    <scope>IDENTIFICATION</scope>
</reference>
<dbReference type="FunFam" id="3.90.640.10:FF:000134">
    <property type="entry name" value="Heat shock cognate 71 kDa protein"/>
    <property type="match status" value="1"/>
</dbReference>
<evidence type="ECO:0000256" key="4">
    <source>
        <dbReference type="ARBA" id="ARBA00023016"/>
    </source>
</evidence>
<reference evidence="6" key="1">
    <citation type="submission" date="2025-08" db="UniProtKB">
        <authorList>
            <consortium name="Ensembl"/>
        </authorList>
    </citation>
    <scope>IDENTIFICATION</scope>
</reference>
<dbReference type="GeneTree" id="ENSGT00950000183206"/>
<dbReference type="FunFam" id="3.30.420.40:FF:000135">
    <property type="entry name" value="Heat shock cognate 71 kDa protein"/>
    <property type="match status" value="1"/>
</dbReference>
<dbReference type="PANTHER" id="PTHR19375">
    <property type="entry name" value="HEAT SHOCK PROTEIN 70KDA"/>
    <property type="match status" value="1"/>
</dbReference>